<protein>
    <recommendedName>
        <fullName evidence="1">DinB-like domain-containing protein</fullName>
    </recommendedName>
</protein>
<dbReference type="SUPFAM" id="SSF109854">
    <property type="entry name" value="DinB/YfiT-like putative metalloenzymes"/>
    <property type="match status" value="1"/>
</dbReference>
<proteinExistence type="predicted"/>
<dbReference type="Proteomes" id="UP000032633">
    <property type="component" value="Chromosome"/>
</dbReference>
<name>A0A0D5NIG9_9BACL</name>
<reference evidence="2 3" key="1">
    <citation type="journal article" date="2015" name="J. Biotechnol.">
        <title>Complete genome sequence of Paenibacillus beijingensis 7188(T) (=DSM 24997(T)), a novel rhizobacterium from jujube garden soil.</title>
        <authorList>
            <person name="Kwak Y."/>
            <person name="Shin J.H."/>
        </authorList>
    </citation>
    <scope>NUCLEOTIDE SEQUENCE [LARGE SCALE GENOMIC DNA]</scope>
    <source>
        <strain evidence="2 3">DSM 24997</strain>
    </source>
</reference>
<dbReference type="OrthoDB" id="1495892at2"/>
<evidence type="ECO:0000313" key="3">
    <source>
        <dbReference type="Proteomes" id="UP000032633"/>
    </source>
</evidence>
<dbReference type="Pfam" id="PF12867">
    <property type="entry name" value="DinB_2"/>
    <property type="match status" value="1"/>
</dbReference>
<gene>
    <name evidence="2" type="ORF">VN24_09075</name>
</gene>
<dbReference type="InterPro" id="IPR034660">
    <property type="entry name" value="DinB/YfiT-like"/>
</dbReference>
<dbReference type="EMBL" id="CP011058">
    <property type="protein sequence ID" value="AJY74708.1"/>
    <property type="molecule type" value="Genomic_DNA"/>
</dbReference>
<dbReference type="AlphaFoldDB" id="A0A0D5NIG9"/>
<evidence type="ECO:0000259" key="1">
    <source>
        <dbReference type="Pfam" id="PF12867"/>
    </source>
</evidence>
<dbReference type="Gene3D" id="1.20.120.450">
    <property type="entry name" value="dinb family like domain"/>
    <property type="match status" value="1"/>
</dbReference>
<dbReference type="KEGG" id="pbj:VN24_09075"/>
<dbReference type="PATRIC" id="fig|1126833.4.peg.2009"/>
<keyword evidence="3" id="KW-1185">Reference proteome</keyword>
<reference evidence="3" key="2">
    <citation type="submission" date="2015-03" db="EMBL/GenBank/DDBJ databases">
        <title>Genome sequence of Paenibacillus beijingensis strain DSM 24997T.</title>
        <authorList>
            <person name="Kwak Y."/>
            <person name="Shin J.-H."/>
        </authorList>
    </citation>
    <scope>NUCLEOTIDE SEQUENCE [LARGE SCALE GENOMIC DNA]</scope>
    <source>
        <strain evidence="3">DSM 24997</strain>
    </source>
</reference>
<dbReference type="HOGENOM" id="CLU_120523_0_0_9"/>
<feature type="domain" description="DinB-like" evidence="1">
    <location>
        <begin position="11"/>
        <end position="168"/>
    </location>
</feature>
<evidence type="ECO:0000313" key="2">
    <source>
        <dbReference type="EMBL" id="AJY74708.1"/>
    </source>
</evidence>
<organism evidence="2 3">
    <name type="scientific">Paenibacillus beijingensis</name>
    <dbReference type="NCBI Taxonomy" id="1126833"/>
    <lineage>
        <taxon>Bacteria</taxon>
        <taxon>Bacillati</taxon>
        <taxon>Bacillota</taxon>
        <taxon>Bacilli</taxon>
        <taxon>Bacillales</taxon>
        <taxon>Paenibacillaceae</taxon>
        <taxon>Paenibacillus</taxon>
    </lineage>
</organism>
<dbReference type="InterPro" id="IPR024775">
    <property type="entry name" value="DinB-like"/>
</dbReference>
<dbReference type="STRING" id="1126833.VN24_09075"/>
<sequence length="185" mass="20902">MTNAGETITRFEEITDHYLQELEDFSMEQLTCKPSESEWSLGQVYVHLINSAMYMQLRNVELCRSGDRELTAAGGEKTEAGKAVFAQGAIPPIRIQVPPSPQYTPPQPEDKEQLALGLRAVVARMKELEPQLAAISPQHTVLHPGFGALNAVEWFQLVDMHYRHHLRQKERLKSELAIGNRQILT</sequence>
<dbReference type="RefSeq" id="WP_045670141.1">
    <property type="nucleotide sequence ID" value="NZ_CP011058.1"/>
</dbReference>
<accession>A0A0D5NIG9</accession>